<accession>A0A1G7FF57</accession>
<dbReference type="Gene3D" id="3.60.120.10">
    <property type="entry name" value="Anthranilate synthase"/>
    <property type="match status" value="1"/>
</dbReference>
<dbReference type="AlphaFoldDB" id="A0A1G7FF57"/>
<dbReference type="STRING" id="641691.SAMN05421636_10795"/>
<dbReference type="PANTHER" id="PTHR42839">
    <property type="entry name" value="ISOCHORISMATE SYNTHASE ENTC"/>
    <property type="match status" value="1"/>
</dbReference>
<feature type="domain" description="Chorismate-utilising enzyme C-terminal" evidence="1">
    <location>
        <begin position="329"/>
        <end position="370"/>
    </location>
</feature>
<dbReference type="PANTHER" id="PTHR42839:SF2">
    <property type="entry name" value="ISOCHORISMATE SYNTHASE ENTC"/>
    <property type="match status" value="1"/>
</dbReference>
<sequence>MPLDFFESINTQYGKRLPFVVYRKPQEDKVKAIFQTDDRLHHLKKFSETGFIFAPFDARHSTILLAPDEFLEISGYEQPANTTKRDVALSTSGREDGAMPMSDKKEKASHIHLIEKGISEITKGTFKKVVLSRQIEMRSTALPLDLFQNLLANYPNAFCYFWYHPKVGLWLGATPEILLMLRNRQLTTMSLAGTQKYAGTENPKWGHKELEEQQLVTDYITDALKDQVDQLSKTKTETVRAGELLHLRTKITGLVEKGNLDAVVKALHPTPAVCGMPKKNAHDFIMDNENYDREFYTGFLGELNLKTCKQRSFRGRNQENQAYRSVVNTTTLYVNLRCMQLKNDKAYLYVGGGITKDSDPEREWEETVAKSSTMLSILG</sequence>
<dbReference type="InterPro" id="IPR005801">
    <property type="entry name" value="ADC_synthase"/>
</dbReference>
<keyword evidence="3" id="KW-1185">Reference proteome</keyword>
<dbReference type="EMBL" id="FNAO01000007">
    <property type="protein sequence ID" value="SDE74551.1"/>
    <property type="molecule type" value="Genomic_DNA"/>
</dbReference>
<dbReference type="Pfam" id="PF00425">
    <property type="entry name" value="Chorismate_bind"/>
    <property type="match status" value="2"/>
</dbReference>
<evidence type="ECO:0000313" key="2">
    <source>
        <dbReference type="EMBL" id="SDE74551.1"/>
    </source>
</evidence>
<evidence type="ECO:0000313" key="3">
    <source>
        <dbReference type="Proteomes" id="UP000199109"/>
    </source>
</evidence>
<dbReference type="Proteomes" id="UP000199109">
    <property type="component" value="Unassembled WGS sequence"/>
</dbReference>
<dbReference type="SUPFAM" id="SSF56322">
    <property type="entry name" value="ADC synthase"/>
    <property type="match status" value="1"/>
</dbReference>
<gene>
    <name evidence="2" type="ORF">SAMN05421636_10795</name>
</gene>
<protein>
    <submittedName>
        <fullName evidence="2">Isochorismate synthase</fullName>
    </submittedName>
</protein>
<feature type="domain" description="Chorismate-utilising enzyme C-terminal" evidence="1">
    <location>
        <begin position="108"/>
        <end position="305"/>
    </location>
</feature>
<dbReference type="InterPro" id="IPR015890">
    <property type="entry name" value="Chorismate_C"/>
</dbReference>
<dbReference type="OrthoDB" id="9806579at2"/>
<reference evidence="2 3" key="1">
    <citation type="submission" date="2016-10" db="EMBL/GenBank/DDBJ databases">
        <authorList>
            <person name="de Groot N.N."/>
        </authorList>
    </citation>
    <scope>NUCLEOTIDE SEQUENCE [LARGE SCALE GENOMIC DNA]</scope>
    <source>
        <strain evidence="2 3">DSM 23421</strain>
    </source>
</reference>
<name>A0A1G7FF57_9FLAO</name>
<organism evidence="2 3">
    <name type="scientific">Pricia antarctica</name>
    <dbReference type="NCBI Taxonomy" id="641691"/>
    <lineage>
        <taxon>Bacteria</taxon>
        <taxon>Pseudomonadati</taxon>
        <taxon>Bacteroidota</taxon>
        <taxon>Flavobacteriia</taxon>
        <taxon>Flavobacteriales</taxon>
        <taxon>Flavobacteriaceae</taxon>
        <taxon>Pricia</taxon>
    </lineage>
</organism>
<proteinExistence type="predicted"/>
<evidence type="ECO:0000259" key="1">
    <source>
        <dbReference type="Pfam" id="PF00425"/>
    </source>
</evidence>